<organism evidence="1 3">
    <name type="scientific">Oculimacula yallundae</name>
    <dbReference type="NCBI Taxonomy" id="86028"/>
    <lineage>
        <taxon>Eukaryota</taxon>
        <taxon>Fungi</taxon>
        <taxon>Dikarya</taxon>
        <taxon>Ascomycota</taxon>
        <taxon>Pezizomycotina</taxon>
        <taxon>Leotiomycetes</taxon>
        <taxon>Helotiales</taxon>
        <taxon>Ploettnerulaceae</taxon>
        <taxon>Oculimacula</taxon>
    </lineage>
</organism>
<keyword evidence="3" id="KW-1185">Reference proteome</keyword>
<name>A0ABR4CFE2_9HELO</name>
<dbReference type="Proteomes" id="UP001595075">
    <property type="component" value="Unassembled WGS sequence"/>
</dbReference>
<dbReference type="EMBL" id="JAZHXI010000009">
    <property type="protein sequence ID" value="KAL2067823.1"/>
    <property type="molecule type" value="Genomic_DNA"/>
</dbReference>
<comment type="caution">
    <text evidence="1">The sequence shown here is derived from an EMBL/GenBank/DDBJ whole genome shotgun (WGS) entry which is preliminary data.</text>
</comment>
<evidence type="ECO:0000313" key="1">
    <source>
        <dbReference type="EMBL" id="KAL2067823.1"/>
    </source>
</evidence>
<proteinExistence type="predicted"/>
<evidence type="ECO:0000313" key="2">
    <source>
        <dbReference type="EMBL" id="KAL2069380.1"/>
    </source>
</evidence>
<reference evidence="1 3" key="1">
    <citation type="journal article" date="2024" name="Commun. Biol.">
        <title>Comparative genomic analysis of thermophilic fungi reveals convergent evolutionary adaptations and gene losses.</title>
        <authorList>
            <person name="Steindorff A.S."/>
            <person name="Aguilar-Pontes M.V."/>
            <person name="Robinson A.J."/>
            <person name="Andreopoulos B."/>
            <person name="LaButti K."/>
            <person name="Kuo A."/>
            <person name="Mondo S."/>
            <person name="Riley R."/>
            <person name="Otillar R."/>
            <person name="Haridas S."/>
            <person name="Lipzen A."/>
            <person name="Grimwood J."/>
            <person name="Schmutz J."/>
            <person name="Clum A."/>
            <person name="Reid I.D."/>
            <person name="Moisan M.C."/>
            <person name="Butler G."/>
            <person name="Nguyen T.T.M."/>
            <person name="Dewar K."/>
            <person name="Conant G."/>
            <person name="Drula E."/>
            <person name="Henrissat B."/>
            <person name="Hansel C."/>
            <person name="Singer S."/>
            <person name="Hutchinson M.I."/>
            <person name="de Vries R.P."/>
            <person name="Natvig D.O."/>
            <person name="Powell A.J."/>
            <person name="Tsang A."/>
            <person name="Grigoriev I.V."/>
        </authorList>
    </citation>
    <scope>NUCLEOTIDE SEQUENCE [LARGE SCALE GENOMIC DNA]</scope>
    <source>
        <strain evidence="1 3">CBS 494.80</strain>
    </source>
</reference>
<gene>
    <name evidence="2" type="ORF">VTL71DRAFT_14057</name>
    <name evidence="1" type="ORF">VTL71DRAFT_15920</name>
</gene>
<dbReference type="EMBL" id="JAZHXI010000007">
    <property type="protein sequence ID" value="KAL2069380.1"/>
    <property type="molecule type" value="Genomic_DNA"/>
</dbReference>
<evidence type="ECO:0000313" key="3">
    <source>
        <dbReference type="Proteomes" id="UP001595075"/>
    </source>
</evidence>
<accession>A0ABR4CFE2</accession>
<sequence>MSLLTAYNIIKMAR</sequence>
<reference evidence="1" key="2">
    <citation type="submission" date="2024-01" db="EMBL/GenBank/DDBJ databases">
        <authorList>
            <consortium name="Lawrence Berkeley National Laboratory"/>
            <person name="Steindorff A.S."/>
            <person name="Aguilar-pontes M.V."/>
            <person name="Robinson A.J."/>
            <person name="Andreopoulos B."/>
            <person name="LaButti K."/>
            <person name="Kuo A."/>
            <person name="Mondo S."/>
            <person name="Riley R."/>
            <person name="Otillar R."/>
            <person name="Haridas S."/>
            <person name="Lipzen A."/>
            <person name="Grimwood J."/>
            <person name="Schmutz J."/>
            <person name="Clum A."/>
            <person name="Conant G."/>
            <person name="Drula E."/>
            <person name="Henrissat B."/>
            <person name="Hansel C."/>
            <person name="Singer S."/>
            <person name="de Vries R."/>
            <person name="Natvig D."/>
            <person name="Powell A.J."/>
            <person name="Tsang A."/>
            <person name="Grigoriev I.V."/>
        </authorList>
    </citation>
    <scope>NUCLEOTIDE SEQUENCE</scope>
    <source>
        <strain evidence="1">CBS 494.80</strain>
    </source>
</reference>
<protein>
    <submittedName>
        <fullName evidence="1">Uncharacterized protein</fullName>
    </submittedName>
</protein>